<feature type="transmembrane region" description="Helical" evidence="10">
    <location>
        <begin position="65"/>
        <end position="84"/>
    </location>
</feature>
<comment type="caution">
    <text evidence="10">Lacks conserved residue(s) required for the propagation of feature annotation.</text>
</comment>
<feature type="transmembrane region" description="Helical" evidence="10">
    <location>
        <begin position="261"/>
        <end position="283"/>
    </location>
</feature>
<evidence type="ECO:0000256" key="10">
    <source>
        <dbReference type="RuleBase" id="RU351113"/>
    </source>
</evidence>
<evidence type="ECO:0000313" key="12">
    <source>
        <dbReference type="Proteomes" id="UP000092461"/>
    </source>
</evidence>
<evidence type="ECO:0000256" key="5">
    <source>
        <dbReference type="ARBA" id="ARBA00022725"/>
    </source>
</evidence>
<reference evidence="11" key="1">
    <citation type="submission" date="2020-05" db="UniProtKB">
        <authorList>
            <consortium name="EnsemblMetazoa"/>
        </authorList>
    </citation>
    <scope>IDENTIFICATION</scope>
    <source>
        <strain evidence="11">Jacobina</strain>
    </source>
</reference>
<keyword evidence="9 10" id="KW-0807">Transducer</keyword>
<dbReference type="PANTHER" id="PTHR21137:SF35">
    <property type="entry name" value="ODORANT RECEPTOR 19A-RELATED"/>
    <property type="match status" value="1"/>
</dbReference>
<keyword evidence="3 10" id="KW-0716">Sensory transduction</keyword>
<keyword evidence="6 10" id="KW-1133">Transmembrane helix</keyword>
<dbReference type="EMBL" id="AJWK01022717">
    <property type="status" value="NOT_ANNOTATED_CDS"/>
    <property type="molecule type" value="Genomic_DNA"/>
</dbReference>
<evidence type="ECO:0000256" key="1">
    <source>
        <dbReference type="ARBA" id="ARBA00004651"/>
    </source>
</evidence>
<evidence type="ECO:0000256" key="7">
    <source>
        <dbReference type="ARBA" id="ARBA00023136"/>
    </source>
</evidence>
<dbReference type="VEuPathDB" id="VectorBase:LLONM1_005168"/>
<evidence type="ECO:0000256" key="6">
    <source>
        <dbReference type="ARBA" id="ARBA00022989"/>
    </source>
</evidence>
<keyword evidence="5 10" id="KW-0552">Olfaction</keyword>
<proteinExistence type="inferred from homology"/>
<dbReference type="VEuPathDB" id="VectorBase:LLOJ010934"/>
<organism evidence="11 12">
    <name type="scientific">Lutzomyia longipalpis</name>
    <name type="common">Sand fly</name>
    <dbReference type="NCBI Taxonomy" id="7200"/>
    <lineage>
        <taxon>Eukaryota</taxon>
        <taxon>Metazoa</taxon>
        <taxon>Ecdysozoa</taxon>
        <taxon>Arthropoda</taxon>
        <taxon>Hexapoda</taxon>
        <taxon>Insecta</taxon>
        <taxon>Pterygota</taxon>
        <taxon>Neoptera</taxon>
        <taxon>Endopterygota</taxon>
        <taxon>Diptera</taxon>
        <taxon>Nematocera</taxon>
        <taxon>Psychodoidea</taxon>
        <taxon>Psychodidae</taxon>
        <taxon>Lutzomyia</taxon>
        <taxon>Lutzomyia</taxon>
    </lineage>
</organism>
<sequence>MGLQEHYVKLLTSMDNSVSMFGLQFLMKDKLWHFSARQVVGYVILSFYPFFIIYTVAMFSDDFVHIMYCLTTFAVFVSLGSRLYSFKFRWMKARELSDEFSVAFERMSKSPHIRRNFEEYLVFCEKFLQAVKWVLFGCGYSLLYSSIFIFLWTGEKLLPYEFYIPFFDHTTITGYLEIYAYQAIISKLSLDILVCSVQHFYCHIFLGIGHLKVLEQHFGDLNEVIVEESLQQDRQAIREILKKIVIEHQSHRKIMRSFNDFCSIQTLIGIICDMFTLIISIFLTMSTNWIQGIGIILGTCSDILASNFMGSLFVIGCESFEKIIYNCKWYCLSADLQTDLYIILHAAQHPVRPSIGGFMALELQTFLTCMKNVYTITMFLYNFVV</sequence>
<dbReference type="GO" id="GO:0007165">
    <property type="term" value="P:signal transduction"/>
    <property type="evidence" value="ECO:0007669"/>
    <property type="project" value="UniProtKB-KW"/>
</dbReference>
<evidence type="ECO:0000256" key="8">
    <source>
        <dbReference type="ARBA" id="ARBA00023170"/>
    </source>
</evidence>
<comment type="similarity">
    <text evidence="10">Belongs to the insect chemoreceptor superfamily. Heteromeric odorant receptor channel (TC 1.A.69) family.</text>
</comment>
<keyword evidence="2" id="KW-1003">Cell membrane</keyword>
<dbReference type="GO" id="GO:0004984">
    <property type="term" value="F:olfactory receptor activity"/>
    <property type="evidence" value="ECO:0007669"/>
    <property type="project" value="InterPro"/>
</dbReference>
<feature type="transmembrane region" description="Helical" evidence="10">
    <location>
        <begin position="39"/>
        <end position="59"/>
    </location>
</feature>
<keyword evidence="7 10" id="KW-0472">Membrane</keyword>
<dbReference type="Proteomes" id="UP000092461">
    <property type="component" value="Unassembled WGS sequence"/>
</dbReference>
<dbReference type="GO" id="GO:0005549">
    <property type="term" value="F:odorant binding"/>
    <property type="evidence" value="ECO:0007669"/>
    <property type="project" value="InterPro"/>
</dbReference>
<keyword evidence="12" id="KW-1185">Reference proteome</keyword>
<keyword evidence="8 10" id="KW-0675">Receptor</keyword>
<evidence type="ECO:0000256" key="2">
    <source>
        <dbReference type="ARBA" id="ARBA00022475"/>
    </source>
</evidence>
<dbReference type="AlphaFoldDB" id="A0A3F2ZDG8"/>
<evidence type="ECO:0000256" key="4">
    <source>
        <dbReference type="ARBA" id="ARBA00022692"/>
    </source>
</evidence>
<keyword evidence="4 10" id="KW-0812">Transmembrane</keyword>
<feature type="transmembrane region" description="Helical" evidence="10">
    <location>
        <begin position="172"/>
        <end position="190"/>
    </location>
</feature>
<protein>
    <recommendedName>
        <fullName evidence="10">Odorant receptor</fullName>
    </recommendedName>
</protein>
<comment type="subcellular location">
    <subcellularLocation>
        <location evidence="1 10">Cell membrane</location>
        <topology evidence="1 10">Multi-pass membrane protein</topology>
    </subcellularLocation>
</comment>
<dbReference type="GO" id="GO:0005886">
    <property type="term" value="C:plasma membrane"/>
    <property type="evidence" value="ECO:0007669"/>
    <property type="project" value="UniProtKB-SubCell"/>
</dbReference>
<feature type="transmembrane region" description="Helical" evidence="10">
    <location>
        <begin position="133"/>
        <end position="152"/>
    </location>
</feature>
<evidence type="ECO:0000256" key="3">
    <source>
        <dbReference type="ARBA" id="ARBA00022606"/>
    </source>
</evidence>
<evidence type="ECO:0000256" key="9">
    <source>
        <dbReference type="ARBA" id="ARBA00023224"/>
    </source>
</evidence>
<feature type="transmembrane region" description="Helical" evidence="10">
    <location>
        <begin position="289"/>
        <end position="315"/>
    </location>
</feature>
<dbReference type="Pfam" id="PF02949">
    <property type="entry name" value="7tm_6"/>
    <property type="match status" value="1"/>
</dbReference>
<accession>A0A3F2ZDG8</accession>
<dbReference type="EnsemblMetazoa" id="LLOJ010934-RA">
    <property type="protein sequence ID" value="LLOJ010934-PA"/>
    <property type="gene ID" value="LLOJ010934"/>
</dbReference>
<evidence type="ECO:0000313" key="11">
    <source>
        <dbReference type="EnsemblMetazoa" id="LLOJ010934-PA"/>
    </source>
</evidence>
<dbReference type="InterPro" id="IPR004117">
    <property type="entry name" value="7tm6_olfct_rcpt"/>
</dbReference>
<name>A0A3F2ZDG8_LUTLO</name>
<dbReference type="PANTHER" id="PTHR21137">
    <property type="entry name" value="ODORANT RECEPTOR"/>
    <property type="match status" value="1"/>
</dbReference>